<feature type="region of interest" description="Disordered" evidence="1">
    <location>
        <begin position="86"/>
        <end position="116"/>
    </location>
</feature>
<organism evidence="2 3">
    <name type="scientific">Janthinobacterium fluminis</name>
    <dbReference type="NCBI Taxonomy" id="2987524"/>
    <lineage>
        <taxon>Bacteria</taxon>
        <taxon>Pseudomonadati</taxon>
        <taxon>Pseudomonadota</taxon>
        <taxon>Betaproteobacteria</taxon>
        <taxon>Burkholderiales</taxon>
        <taxon>Oxalobacteraceae</taxon>
        <taxon>Janthinobacterium</taxon>
    </lineage>
</organism>
<evidence type="ECO:0000256" key="1">
    <source>
        <dbReference type="SAM" id="MobiDB-lite"/>
    </source>
</evidence>
<dbReference type="Proteomes" id="UP001221208">
    <property type="component" value="Unassembled WGS sequence"/>
</dbReference>
<dbReference type="EMBL" id="JAQQXR010000001">
    <property type="protein sequence ID" value="MDC8756231.1"/>
    <property type="molecule type" value="Genomic_DNA"/>
</dbReference>
<gene>
    <name evidence="2" type="ORF">OIK44_01350</name>
</gene>
<proteinExistence type="predicted"/>
<sequence length="116" mass="12739">MAQRAFAVFLQELRDGRTHTELTASLESLLAAVKNTGKGGSIMLEIKVKPAGRGADVDKVVIMDSVTAKLPKPERSEDFYWLTDENDLSRNHPKQSTLDLREAAPAAPLTFKEASK</sequence>
<name>A0ABT5JUR2_9BURK</name>
<reference evidence="2 3" key="1">
    <citation type="submission" date="2022-10" db="EMBL/GenBank/DDBJ databases">
        <title>Janthinobacterium sp. hw3 Genome sequencing.</title>
        <authorList>
            <person name="Park S."/>
        </authorList>
    </citation>
    <scope>NUCLEOTIDE SEQUENCE [LARGE SCALE GENOMIC DNA]</scope>
    <source>
        <strain evidence="3">hw3</strain>
    </source>
</reference>
<comment type="caution">
    <text evidence="2">The sequence shown here is derived from an EMBL/GenBank/DDBJ whole genome shotgun (WGS) entry which is preliminary data.</text>
</comment>
<protein>
    <submittedName>
        <fullName evidence="2">Uncharacterized protein</fullName>
    </submittedName>
</protein>
<dbReference type="RefSeq" id="WP_273668857.1">
    <property type="nucleotide sequence ID" value="NZ_JAQQXR010000001.1"/>
</dbReference>
<accession>A0ABT5JUR2</accession>
<evidence type="ECO:0000313" key="3">
    <source>
        <dbReference type="Proteomes" id="UP001221208"/>
    </source>
</evidence>
<keyword evidence="3" id="KW-1185">Reference proteome</keyword>
<evidence type="ECO:0000313" key="2">
    <source>
        <dbReference type="EMBL" id="MDC8756231.1"/>
    </source>
</evidence>